<reference evidence="6 7" key="1">
    <citation type="submission" date="2024-11" db="EMBL/GenBank/DDBJ databases">
        <title>Adaptive evolution of stress response genes in parasites aligns with host niche diversity.</title>
        <authorList>
            <person name="Hahn C."/>
            <person name="Resl P."/>
        </authorList>
    </citation>
    <scope>NUCLEOTIDE SEQUENCE [LARGE SCALE GENOMIC DNA]</scope>
    <source>
        <strain evidence="6">EGGRZ-B1_66</strain>
        <tissue evidence="6">Body</tissue>
    </source>
</reference>
<dbReference type="PROSITE" id="PS50102">
    <property type="entry name" value="RRM"/>
    <property type="match status" value="2"/>
</dbReference>
<dbReference type="Pfam" id="PF15519">
    <property type="entry name" value="RBM39linker"/>
    <property type="match status" value="1"/>
</dbReference>
<dbReference type="GO" id="GO:0003723">
    <property type="term" value="F:RNA binding"/>
    <property type="evidence" value="ECO:0007669"/>
    <property type="project" value="UniProtKB-UniRule"/>
</dbReference>
<keyword evidence="3 4" id="KW-0694">RNA-binding</keyword>
<dbReference type="Pfam" id="PF00076">
    <property type="entry name" value="RRM_1"/>
    <property type="match status" value="2"/>
</dbReference>
<sequence>MPSKSESQKADLVPAADHGTKNVTVTKISVVKTVVDRAVKVDPAQENVDEKADDRPHLVADEAALVQSLLVEELQGNISLLRHTFPELTPEQRDERTVFAWQLSNRIRERDLEQFFTQAGKVRCAKIIYDNKTGRAKGIAYIEFREKESVASALNLNGQKLLNVPIQIQSTFAERMRIGNLPMPTPYRKKSLNLYVGSLHYNISEESIRGIFEPFGKIESVKLIRDPVTMRSQGYGFVHFANEEEGLKALEQLNGFEIAGRPMKVNYVVEGQQGGSKSLDDLDEDISERPGRLNANSRLQLMSKLAEGKDMPSHPAVQKATSQASSAGLGTQCFVLSNMFDPSVNSPDQLEEIKDDVLSECSRLGGVLHLHLDPRSPEGNIYIKSASIAVANQCVQLLHGRFFSGRLVKASYIPAQSYYELFPDAQRANMLLRPSTVV</sequence>
<organism evidence="6 7">
    <name type="scientific">Cichlidogyrus casuarinus</name>
    <dbReference type="NCBI Taxonomy" id="1844966"/>
    <lineage>
        <taxon>Eukaryota</taxon>
        <taxon>Metazoa</taxon>
        <taxon>Spiralia</taxon>
        <taxon>Lophotrochozoa</taxon>
        <taxon>Platyhelminthes</taxon>
        <taxon>Monogenea</taxon>
        <taxon>Monopisthocotylea</taxon>
        <taxon>Dactylogyridea</taxon>
        <taxon>Ancyrocephalidae</taxon>
        <taxon>Cichlidogyrus</taxon>
    </lineage>
</organism>
<dbReference type="InterPro" id="IPR000504">
    <property type="entry name" value="RRM_dom"/>
</dbReference>
<dbReference type="EMBL" id="JBJKFK010000043">
    <property type="protein sequence ID" value="KAL3320569.1"/>
    <property type="molecule type" value="Genomic_DNA"/>
</dbReference>
<feature type="domain" description="RRM" evidence="5">
    <location>
        <begin position="96"/>
        <end position="173"/>
    </location>
</feature>
<protein>
    <submittedName>
        <fullName evidence="6">RNA-binding protein 39</fullName>
    </submittedName>
</protein>
<comment type="caution">
    <text evidence="6">The sequence shown here is derived from an EMBL/GenBank/DDBJ whole genome shotgun (WGS) entry which is preliminary data.</text>
</comment>
<dbReference type="SMART" id="SM00360">
    <property type="entry name" value="RRM"/>
    <property type="match status" value="2"/>
</dbReference>
<feature type="domain" description="RRM" evidence="5">
    <location>
        <begin position="192"/>
        <end position="270"/>
    </location>
</feature>
<dbReference type="InterPro" id="IPR006509">
    <property type="entry name" value="RBM39_SF"/>
</dbReference>
<evidence type="ECO:0000313" key="7">
    <source>
        <dbReference type="Proteomes" id="UP001626550"/>
    </source>
</evidence>
<dbReference type="InterPro" id="IPR012677">
    <property type="entry name" value="Nucleotide-bd_a/b_plait_sf"/>
</dbReference>
<proteinExistence type="predicted"/>
<dbReference type="Gene3D" id="3.30.70.330">
    <property type="match status" value="3"/>
</dbReference>
<dbReference type="Proteomes" id="UP001626550">
    <property type="component" value="Unassembled WGS sequence"/>
</dbReference>
<evidence type="ECO:0000259" key="5">
    <source>
        <dbReference type="PROSITE" id="PS50102"/>
    </source>
</evidence>
<dbReference type="PANTHER" id="PTHR48036">
    <property type="entry name" value="SPLICING FACTOR (PAD-1), PUTATIVE (AFU_ORTHOLOGUE AFUA_1G15810)-RELATED"/>
    <property type="match status" value="1"/>
</dbReference>
<keyword evidence="7" id="KW-1185">Reference proteome</keyword>
<dbReference type="NCBIfam" id="TIGR01622">
    <property type="entry name" value="SF-CC1"/>
    <property type="match status" value="1"/>
</dbReference>
<evidence type="ECO:0000256" key="2">
    <source>
        <dbReference type="ARBA" id="ARBA00022737"/>
    </source>
</evidence>
<dbReference type="InterPro" id="IPR035979">
    <property type="entry name" value="RBD_domain_sf"/>
</dbReference>
<keyword evidence="2" id="KW-0677">Repeat</keyword>
<dbReference type="CDD" id="cd12284">
    <property type="entry name" value="RRM2_RBM23_RBM39"/>
    <property type="match status" value="1"/>
</dbReference>
<evidence type="ECO:0000313" key="6">
    <source>
        <dbReference type="EMBL" id="KAL3320569.1"/>
    </source>
</evidence>
<dbReference type="InterPro" id="IPR029123">
    <property type="entry name" value="RBM39_linker"/>
</dbReference>
<dbReference type="CDD" id="cd12283">
    <property type="entry name" value="RRM1_RBM39_like"/>
    <property type="match status" value="1"/>
</dbReference>
<dbReference type="SUPFAM" id="SSF54928">
    <property type="entry name" value="RNA-binding domain, RBD"/>
    <property type="match status" value="2"/>
</dbReference>
<name>A0ABD2QM25_9PLAT</name>
<gene>
    <name evidence="6" type="primary">RBM39_1</name>
    <name evidence="6" type="ORF">Ciccas_000735</name>
</gene>
<dbReference type="AlphaFoldDB" id="A0ABD2QM25"/>
<evidence type="ECO:0000256" key="3">
    <source>
        <dbReference type="ARBA" id="ARBA00022884"/>
    </source>
</evidence>
<keyword evidence="1" id="KW-0597">Phosphoprotein</keyword>
<evidence type="ECO:0000256" key="1">
    <source>
        <dbReference type="ARBA" id="ARBA00022553"/>
    </source>
</evidence>
<dbReference type="CDD" id="cd12285">
    <property type="entry name" value="RRM3_RBM39_like"/>
    <property type="match status" value="1"/>
</dbReference>
<evidence type="ECO:0000256" key="4">
    <source>
        <dbReference type="PROSITE-ProRule" id="PRU00176"/>
    </source>
</evidence>
<accession>A0ABD2QM25</accession>